<keyword evidence="3" id="KW-1185">Reference proteome</keyword>
<proteinExistence type="predicted"/>
<dbReference type="Proteomes" id="UP000000560">
    <property type="component" value="Chromosome I"/>
</dbReference>
<dbReference type="RefSeq" id="XP_664086.1">
    <property type="nucleotide sequence ID" value="XM_658994.1"/>
</dbReference>
<dbReference type="STRING" id="227321.Q5AYZ8"/>
<accession>C8V042</accession>
<dbReference type="EMBL" id="BN001301">
    <property type="protein sequence ID" value="CBF69368.1"/>
    <property type="molecule type" value="Genomic_DNA"/>
</dbReference>
<dbReference type="OMA" id="EAHESIW"/>
<name>Q5AYZ8_EMENI</name>
<dbReference type="HOGENOM" id="CLU_079117_0_0_1"/>
<dbReference type="KEGG" id="ani:ANIA_06482"/>
<dbReference type="AlphaFoldDB" id="Q5AYZ8"/>
<reference evidence="3" key="1">
    <citation type="journal article" date="2005" name="Nature">
        <title>Sequencing of Aspergillus nidulans and comparative analysis with A. fumigatus and A. oryzae.</title>
        <authorList>
            <person name="Galagan J.E."/>
            <person name="Calvo S.E."/>
            <person name="Cuomo C."/>
            <person name="Ma L.J."/>
            <person name="Wortman J.R."/>
            <person name="Batzoglou S."/>
            <person name="Lee S.I."/>
            <person name="Basturkmen M."/>
            <person name="Spevak C.C."/>
            <person name="Clutterbuck J."/>
            <person name="Kapitonov V."/>
            <person name="Jurka J."/>
            <person name="Scazzocchio C."/>
            <person name="Farman M."/>
            <person name="Butler J."/>
            <person name="Purcell S."/>
            <person name="Harris S."/>
            <person name="Braus G.H."/>
            <person name="Draht O."/>
            <person name="Busch S."/>
            <person name="D'Enfert C."/>
            <person name="Bouchier C."/>
            <person name="Goldman G.H."/>
            <person name="Bell-Pedersen D."/>
            <person name="Griffiths-Jones S."/>
            <person name="Doonan J.H."/>
            <person name="Yu J."/>
            <person name="Vienken K."/>
            <person name="Pain A."/>
            <person name="Freitag M."/>
            <person name="Selker E.U."/>
            <person name="Archer D.B."/>
            <person name="Penalva M.A."/>
            <person name="Oakley B.R."/>
            <person name="Momany M."/>
            <person name="Tanaka T."/>
            <person name="Kumagai T."/>
            <person name="Asai K."/>
            <person name="Machida M."/>
            <person name="Nierman W.C."/>
            <person name="Denning D.W."/>
            <person name="Caddick M."/>
            <person name="Hynes M."/>
            <person name="Paoletti M."/>
            <person name="Fischer R."/>
            <person name="Miller B."/>
            <person name="Dyer P."/>
            <person name="Sachs M.S."/>
            <person name="Osmani S.A."/>
            <person name="Birren B.W."/>
        </authorList>
    </citation>
    <scope>NUCLEOTIDE SEQUENCE [LARGE SCALE GENOMIC DNA]</scope>
    <source>
        <strain evidence="3">FGSC A4 / ATCC 38163 / CBS 112.46 / NRRL 194 / M139</strain>
    </source>
</reference>
<evidence type="ECO:0000256" key="1">
    <source>
        <dbReference type="SAM" id="MobiDB-lite"/>
    </source>
</evidence>
<reference evidence="3" key="2">
    <citation type="journal article" date="2009" name="Fungal Genet. Biol.">
        <title>The 2008 update of the Aspergillus nidulans genome annotation: a community effort.</title>
        <authorList>
            <person name="Wortman J.R."/>
            <person name="Gilsenan J.M."/>
            <person name="Joardar V."/>
            <person name="Deegan J."/>
            <person name="Clutterbuck J."/>
            <person name="Andersen M.R."/>
            <person name="Archer D."/>
            <person name="Bencina M."/>
            <person name="Braus G."/>
            <person name="Coutinho P."/>
            <person name="von Dohren H."/>
            <person name="Doonan J."/>
            <person name="Driessen A.J."/>
            <person name="Durek P."/>
            <person name="Espeso E."/>
            <person name="Fekete E."/>
            <person name="Flipphi M."/>
            <person name="Estrada C.G."/>
            <person name="Geysens S."/>
            <person name="Goldman G."/>
            <person name="de Groot P.W."/>
            <person name="Hansen K."/>
            <person name="Harris S.D."/>
            <person name="Heinekamp T."/>
            <person name="Helmstaedt K."/>
            <person name="Henrissat B."/>
            <person name="Hofmann G."/>
            <person name="Homan T."/>
            <person name="Horio T."/>
            <person name="Horiuchi H."/>
            <person name="James S."/>
            <person name="Jones M."/>
            <person name="Karaffa L."/>
            <person name="Karanyi Z."/>
            <person name="Kato M."/>
            <person name="Keller N."/>
            <person name="Kelly D.E."/>
            <person name="Kiel J.A."/>
            <person name="Kim J.M."/>
            <person name="van der Klei I.J."/>
            <person name="Klis F.M."/>
            <person name="Kovalchuk A."/>
            <person name="Krasevec N."/>
            <person name="Kubicek C.P."/>
            <person name="Liu B."/>
            <person name="Maccabe A."/>
            <person name="Meyer V."/>
            <person name="Mirabito P."/>
            <person name="Miskei M."/>
            <person name="Mos M."/>
            <person name="Mullins J."/>
            <person name="Nelson D.R."/>
            <person name="Nielsen J."/>
            <person name="Oakley B.R."/>
            <person name="Osmani S.A."/>
            <person name="Pakula T."/>
            <person name="Paszewski A."/>
            <person name="Paulsen I."/>
            <person name="Pilsyk S."/>
            <person name="Pocsi I."/>
            <person name="Punt P.J."/>
            <person name="Ram A.F."/>
            <person name="Ren Q."/>
            <person name="Robellet X."/>
            <person name="Robson G."/>
            <person name="Seiboth B."/>
            <person name="van Solingen P."/>
            <person name="Specht T."/>
            <person name="Sun J."/>
            <person name="Taheri-Talesh N."/>
            <person name="Takeshita N."/>
            <person name="Ussery D."/>
            <person name="vanKuyk P.A."/>
            <person name="Visser H."/>
            <person name="van de Vondervoort P.J."/>
            <person name="de Vries R.P."/>
            <person name="Walton J."/>
            <person name="Xiang X."/>
            <person name="Xiong Y."/>
            <person name="Zeng A.P."/>
            <person name="Brandt B.W."/>
            <person name="Cornell M.J."/>
            <person name="van den Hondel C.A."/>
            <person name="Visser J."/>
            <person name="Oliver S.G."/>
            <person name="Turner G."/>
        </authorList>
    </citation>
    <scope>GENOME REANNOTATION</scope>
    <source>
        <strain evidence="3">FGSC A4 / ATCC 38163 / CBS 112.46 / NRRL 194 / M139</strain>
    </source>
</reference>
<dbReference type="VEuPathDB" id="FungiDB:AN6482"/>
<sequence length="302" mass="33298">MPLEILEGEAPPPPPLGSLPLEKYILSQWDSVRPAPAGAYPAPISETPSERRTRLIRQFLELGSQGREPYNTQSQSEKESRPTLAQIDTILRPLRPEQLRPYADYTGSLDEGLYLRLCYDDSKEEAHKAVWAGNLDVAFVGPDGIILDDREIFGQCSSFSDALGVFPERVTNGGGVGHVQARERALREALSQEQGEEDEGQGDEGEGGNLVRYAAYHAACVVTHLFVEDEEALNGTGLLHIFLDDCGNVVRQWRTDNEGGDYDFDGTWKEGVWREDFYAGRGELGPAYRAGGIRGPPYSVLG</sequence>
<feature type="compositionally biased region" description="Acidic residues" evidence="1">
    <location>
        <begin position="194"/>
        <end position="206"/>
    </location>
</feature>
<protein>
    <submittedName>
        <fullName evidence="2">Uncharacterized protein</fullName>
    </submittedName>
</protein>
<dbReference type="InParanoid" id="Q5AYZ8"/>
<feature type="region of interest" description="Disordered" evidence="1">
    <location>
        <begin position="187"/>
        <end position="207"/>
    </location>
</feature>
<evidence type="ECO:0000313" key="2">
    <source>
        <dbReference type="EMBL" id="CBF69368.1"/>
    </source>
</evidence>
<dbReference type="GeneID" id="2871380"/>
<gene>
    <name evidence="2" type="ORF">ANIA_06482</name>
</gene>
<evidence type="ECO:0000313" key="3">
    <source>
        <dbReference type="Proteomes" id="UP000000560"/>
    </source>
</evidence>
<accession>Q5AYZ8</accession>
<dbReference type="eggNOG" id="ENOG502RMQJ">
    <property type="taxonomic scope" value="Eukaryota"/>
</dbReference>
<organism evidence="2 3">
    <name type="scientific">Emericella nidulans (strain FGSC A4 / ATCC 38163 / CBS 112.46 / NRRL 194 / M139)</name>
    <name type="common">Aspergillus nidulans</name>
    <dbReference type="NCBI Taxonomy" id="227321"/>
    <lineage>
        <taxon>Eukaryota</taxon>
        <taxon>Fungi</taxon>
        <taxon>Dikarya</taxon>
        <taxon>Ascomycota</taxon>
        <taxon>Pezizomycotina</taxon>
        <taxon>Eurotiomycetes</taxon>
        <taxon>Eurotiomycetidae</taxon>
        <taxon>Eurotiales</taxon>
        <taxon>Aspergillaceae</taxon>
        <taxon>Aspergillus</taxon>
        <taxon>Aspergillus subgen. Nidulantes</taxon>
    </lineage>
</organism>
<dbReference type="OrthoDB" id="4364812at2759"/>